<feature type="domain" description="Pleckstrin homology" evidence="3">
    <location>
        <begin position="964"/>
        <end position="1103"/>
    </location>
</feature>
<feature type="region of interest" description="Disordered" evidence="2">
    <location>
        <begin position="652"/>
        <end position="774"/>
    </location>
</feature>
<organism evidence="4 5">
    <name type="scientific">Ascosphaera apis ARSEF 7405</name>
    <dbReference type="NCBI Taxonomy" id="392613"/>
    <lineage>
        <taxon>Eukaryota</taxon>
        <taxon>Fungi</taxon>
        <taxon>Dikarya</taxon>
        <taxon>Ascomycota</taxon>
        <taxon>Pezizomycotina</taxon>
        <taxon>Eurotiomycetes</taxon>
        <taxon>Eurotiomycetidae</taxon>
        <taxon>Onygenales</taxon>
        <taxon>Ascosphaeraceae</taxon>
        <taxon>Ascosphaera</taxon>
    </lineage>
</organism>
<dbReference type="GO" id="GO:0005938">
    <property type="term" value="C:cell cortex"/>
    <property type="evidence" value="ECO:0007669"/>
    <property type="project" value="InterPro"/>
</dbReference>
<gene>
    <name evidence="4" type="ORF">AAP_05350</name>
</gene>
<protein>
    <submittedName>
        <fullName evidence="4">Nuclear migration protein</fullName>
    </submittedName>
</protein>
<dbReference type="GO" id="GO:0032065">
    <property type="term" value="P:maintenance of protein location in cell cortex"/>
    <property type="evidence" value="ECO:0007669"/>
    <property type="project" value="InterPro"/>
</dbReference>
<feature type="compositionally biased region" description="Low complexity" evidence="2">
    <location>
        <begin position="1217"/>
        <end position="1245"/>
    </location>
</feature>
<dbReference type="Proteomes" id="UP000242877">
    <property type="component" value="Unassembled WGS sequence"/>
</dbReference>
<feature type="region of interest" description="Disordered" evidence="2">
    <location>
        <begin position="904"/>
        <end position="961"/>
    </location>
</feature>
<feature type="compositionally biased region" description="Polar residues" evidence="2">
    <location>
        <begin position="664"/>
        <end position="675"/>
    </location>
</feature>
<name>A0A167VQK4_9EURO</name>
<keyword evidence="1" id="KW-0175">Coiled coil</keyword>
<dbReference type="InterPro" id="IPR053005">
    <property type="entry name" value="Nuclear_Pos-Cytoskel_Interact"/>
</dbReference>
<feature type="region of interest" description="Disordered" evidence="2">
    <location>
        <begin position="404"/>
        <end position="423"/>
    </location>
</feature>
<accession>A0A167VQK4</accession>
<dbReference type="GO" id="GO:0005739">
    <property type="term" value="C:mitochondrion"/>
    <property type="evidence" value="ECO:0007669"/>
    <property type="project" value="TreeGrafter"/>
</dbReference>
<dbReference type="PANTHER" id="PTHR28190">
    <property type="entry name" value="NUCLEAR MIGRATION PROTEIN NUM1"/>
    <property type="match status" value="1"/>
</dbReference>
<feature type="region of interest" description="Disordered" evidence="2">
    <location>
        <begin position="792"/>
        <end position="820"/>
    </location>
</feature>
<reference evidence="4 5" key="1">
    <citation type="journal article" date="2016" name="Genome Biol. Evol.">
        <title>Divergent and convergent evolution of fungal pathogenicity.</title>
        <authorList>
            <person name="Shang Y."/>
            <person name="Xiao G."/>
            <person name="Zheng P."/>
            <person name="Cen K."/>
            <person name="Zhan S."/>
            <person name="Wang C."/>
        </authorList>
    </citation>
    <scope>NUCLEOTIDE SEQUENCE [LARGE SCALE GENOMIC DNA]</scope>
    <source>
        <strain evidence="4 5">ARSEF 7405</strain>
    </source>
</reference>
<feature type="compositionally biased region" description="Polar residues" evidence="2">
    <location>
        <begin position="729"/>
        <end position="756"/>
    </location>
</feature>
<evidence type="ECO:0000313" key="4">
    <source>
        <dbReference type="EMBL" id="KZZ87866.1"/>
    </source>
</evidence>
<dbReference type="Pfam" id="PF12814">
    <property type="entry name" value="Mcp5_PH"/>
    <property type="match status" value="1"/>
</dbReference>
<dbReference type="GO" id="GO:0005543">
    <property type="term" value="F:phospholipid binding"/>
    <property type="evidence" value="ECO:0007669"/>
    <property type="project" value="InterPro"/>
</dbReference>
<feature type="region of interest" description="Disordered" evidence="2">
    <location>
        <begin position="1174"/>
        <end position="1245"/>
    </location>
</feature>
<feature type="region of interest" description="Disordered" evidence="2">
    <location>
        <begin position="596"/>
        <end position="636"/>
    </location>
</feature>
<feature type="coiled-coil region" evidence="1">
    <location>
        <begin position="118"/>
        <end position="205"/>
    </location>
</feature>
<comment type="caution">
    <text evidence="4">The sequence shown here is derived from an EMBL/GenBank/DDBJ whole genome shotgun (WGS) entry which is preliminary data.</text>
</comment>
<evidence type="ECO:0000259" key="3">
    <source>
        <dbReference type="Pfam" id="PF12814"/>
    </source>
</evidence>
<evidence type="ECO:0000256" key="2">
    <source>
        <dbReference type="SAM" id="MobiDB-lite"/>
    </source>
</evidence>
<dbReference type="GO" id="GO:0015631">
    <property type="term" value="F:tubulin binding"/>
    <property type="evidence" value="ECO:0007669"/>
    <property type="project" value="TreeGrafter"/>
</dbReference>
<keyword evidence="5" id="KW-1185">Reference proteome</keyword>
<proteinExistence type="predicted"/>
<feature type="compositionally biased region" description="Polar residues" evidence="2">
    <location>
        <begin position="944"/>
        <end position="961"/>
    </location>
</feature>
<dbReference type="InterPro" id="IPR024774">
    <property type="entry name" value="PH_dom-Mcp5-type"/>
</dbReference>
<feature type="compositionally biased region" description="Acidic residues" evidence="2">
    <location>
        <begin position="762"/>
        <end position="772"/>
    </location>
</feature>
<feature type="compositionally biased region" description="Low complexity" evidence="2">
    <location>
        <begin position="35"/>
        <end position="67"/>
    </location>
</feature>
<feature type="compositionally biased region" description="Polar residues" evidence="2">
    <location>
        <begin position="245"/>
        <end position="278"/>
    </location>
</feature>
<feature type="compositionally biased region" description="Polar residues" evidence="2">
    <location>
        <begin position="804"/>
        <end position="820"/>
    </location>
</feature>
<feature type="compositionally biased region" description="Polar residues" evidence="2">
    <location>
        <begin position="616"/>
        <end position="636"/>
    </location>
</feature>
<feature type="compositionally biased region" description="Polar residues" evidence="2">
    <location>
        <begin position="1203"/>
        <end position="1216"/>
    </location>
</feature>
<evidence type="ECO:0000256" key="1">
    <source>
        <dbReference type="SAM" id="Coils"/>
    </source>
</evidence>
<sequence>MSAADDIAIVDSDGETDFSYVAHGQSKLADRVLRSSHSSSSRSLNQRRGSSPCSNMASSSNGSLSSKQSAAKRGSLALFDDQDPSLLDPRRFTPTLHASLVSEILSLRRELESRNHVIEDLESTLEETRDTADSLSDSLAHATRENRTLKRQMSLVEGGTFSAVEELTRERDEILESANDLRKRLEQAHQKIKTQEEDHDKAQKFWEQDQLKWQSERRDLETKIHITEGRLKAVLQEIMLHQSLVSNSRPTSSGSNASVPDNRTITGSRTPSIKSGRTSPVGLRRTSIESDDRRTVRFSMDSMNMQINDMNLADELALDDEDCFDNDRPESRSFIYDGRPTSVMSSKRGSMPWSALRYSMDMSRHMGSPDLLERLQNLDTIVDMDINSRAPTTSLEYRDAAVQFTPPPSPGPSVSSEKSVEDEASKPVFTYRDAGVQFTPPPSPPLSAIVEHTEDHTIPEEKVSHYKDTGVQHDLIPGESLETIDIWEERQSHVNTIAEEAEKSALAHGESDTVLSPIQSAEMVSSSCQTTDELLEDLLKAHKEFENTQEEKPRVTYTESAAVQTDEISPDELKFLPFAGRSQDRMSFEIPLIAIHPPASNPPTPRSSVVLPPHTKNASCQVDRSEFETTQSIATQTEEIRIDQRKVRLPQGLLPSPIPYFPNDSLSPGDSTSETPFPPPKSPRRKLFQLIRRGDPNYNSTAPSSPKSSDENDTSPRGYKRIQRKESTTFDSESQTDYASTKTENSSTLPSLSGHQAHQLEQLDEEENEEDEVLSRASFVSEMPMGTLRRTLTLARSTKKPTRSLATHSASSQTMDSDATAQLPYPVPVRHSSRNRAATNSNFAHKDDPTYLPLYLTAEDTPEWAVSSRKEGRAGNYAARSHDGTRTPVARAKLKEPMKRVRANAVPKATTTPGARTISPAAERSPTPPSLHDASLMSPPILKNKQSSGHLQSSRTESSYQQTSVVDAIAQTMVGEWMWKYVRRRRSFTVSENRDNMGKLGEEGGSGARHKRWVWLAPYERAVMWSSKQPTNGTALLGKSGRKLTVQSVLDVKDDNPLPKGANPENHFGRSIVILTPERALKFTALTPERHHVWLTALSFLSHPAVGMNDLAAIPPIPQDEIKSAPTPALRRNPIRDSIRVAKGKRSGRFGKFSAKAANSDTHEDIGSLTAVEDAASPPNIPRFSKHNRKRSMTGPKLPGTNMLRSFSSNALSTQGSSVSAVSPTVPSSSFASRSASPVESAEPESALVKSNASNYDLKDSFFDAFGNGTVRMEAFVENRPSTSYERGQSRQRDGQLDMVVWTAKAELQLADDGEILENSGTGAR</sequence>
<dbReference type="EMBL" id="AZGZ01000030">
    <property type="protein sequence ID" value="KZZ87866.1"/>
    <property type="molecule type" value="Genomic_DNA"/>
</dbReference>
<dbReference type="GO" id="GO:0000226">
    <property type="term" value="P:microtubule cytoskeleton organization"/>
    <property type="evidence" value="ECO:0007669"/>
    <property type="project" value="TreeGrafter"/>
</dbReference>
<dbReference type="Gene3D" id="1.10.287.1490">
    <property type="match status" value="1"/>
</dbReference>
<dbReference type="VEuPathDB" id="FungiDB:AAP_05350"/>
<evidence type="ECO:0000313" key="5">
    <source>
        <dbReference type="Proteomes" id="UP000242877"/>
    </source>
</evidence>
<feature type="compositionally biased region" description="Polar residues" evidence="2">
    <location>
        <begin position="697"/>
        <end position="707"/>
    </location>
</feature>
<feature type="region of interest" description="Disordered" evidence="2">
    <location>
        <begin position="245"/>
        <end position="289"/>
    </location>
</feature>
<dbReference type="OrthoDB" id="2149224at2759"/>
<feature type="region of interest" description="Disordered" evidence="2">
    <location>
        <begin position="31"/>
        <end position="67"/>
    </location>
</feature>
<dbReference type="PANTHER" id="PTHR28190:SF2">
    <property type="entry name" value="MIGRATION PROTEIN, PUTATIVE (AFU_ORTHOLOGUE AFUA_2G07730)-RELATED"/>
    <property type="match status" value="1"/>
</dbReference>